<feature type="signal peptide" evidence="2">
    <location>
        <begin position="1"/>
        <end position="18"/>
    </location>
</feature>
<feature type="chain" id="PRO_5046626113" description="Cytochrome c domain-containing protein" evidence="2">
    <location>
        <begin position="19"/>
        <end position="572"/>
    </location>
</feature>
<organism evidence="3 4">
    <name type="scientific">Polyangium mundeleinium</name>
    <dbReference type="NCBI Taxonomy" id="2995306"/>
    <lineage>
        <taxon>Bacteria</taxon>
        <taxon>Pseudomonadati</taxon>
        <taxon>Myxococcota</taxon>
        <taxon>Polyangia</taxon>
        <taxon>Polyangiales</taxon>
        <taxon>Polyangiaceae</taxon>
        <taxon>Polyangium</taxon>
    </lineage>
</organism>
<evidence type="ECO:0000313" key="3">
    <source>
        <dbReference type="EMBL" id="MDC0742508.1"/>
    </source>
</evidence>
<evidence type="ECO:0000313" key="4">
    <source>
        <dbReference type="Proteomes" id="UP001221411"/>
    </source>
</evidence>
<dbReference type="Proteomes" id="UP001221411">
    <property type="component" value="Unassembled WGS sequence"/>
</dbReference>
<keyword evidence="2" id="KW-0732">Signal</keyword>
<comment type="caution">
    <text evidence="3">The sequence shown here is derived from an EMBL/GenBank/DDBJ whole genome shotgun (WGS) entry which is preliminary data.</text>
</comment>
<dbReference type="PROSITE" id="PS51257">
    <property type="entry name" value="PROKAR_LIPOPROTEIN"/>
    <property type="match status" value="1"/>
</dbReference>
<feature type="region of interest" description="Disordered" evidence="1">
    <location>
        <begin position="303"/>
        <end position="322"/>
    </location>
</feature>
<reference evidence="3 4" key="1">
    <citation type="submission" date="2022-11" db="EMBL/GenBank/DDBJ databases">
        <title>Minimal conservation of predation-associated metabolite biosynthetic gene clusters underscores biosynthetic potential of Myxococcota including descriptions for ten novel species: Archangium lansinium sp. nov., Myxococcus landrumus sp. nov., Nannocystis bai.</title>
        <authorList>
            <person name="Ahearne A."/>
            <person name="Stevens C."/>
            <person name="Dowd S."/>
        </authorList>
    </citation>
    <scope>NUCLEOTIDE SEQUENCE [LARGE SCALE GENOMIC DNA]</scope>
    <source>
        <strain evidence="3 4">RJM3</strain>
    </source>
</reference>
<sequence>MRSFACAGWLLVSSSLLACGGGGSSESGAGAGNPPTDPALDAVIQEGLKAFRKPGVRGACAGCHSPDGIDIAAIDYDEATIRRRAEADQVGAEETDAIVAMIDALRKKHAIVPVSKAAYRPYQPGGEVLGELPPEGEMDSYERREARDRVFLASLEEQKLRILDGAIDSIDKAAAVADELDAIDLRKLRVGIPFDRWSEDPFNTPAGLPPFESVAEWIPWHAQRPILGMDEAWYAIVDDYLADPADEGKFWRFYDAIDEMTEPDAWNGGADEPGIAWNREKWKSVQIAQHMLFRMRTDEYPNVWHGSEPPSETTGPTESARNRAIDRNPIWHVGDIIRVNPLHCTGASTCIELPDFSDVPEDEDIRELQTDVIQQSWFWTAWEYDAPLLIAGNGIPSIDGDYFLSTLMNRYAIHHGFLMAKGMVAKARAPLGWLNAKAPDRDRNKEDHNAAGHGKWASPRPFLLTRQLEGTRHVVGDPARQPAHTRMVTNAIRMGLYLMKKELDAPNPTVFDKESTLKKLAILKSWFHDGEWDDPLYNTGIDPLIDELVGKVAAATEIKDPSIQFPDASDIQ</sequence>
<feature type="compositionally biased region" description="Polar residues" evidence="1">
    <location>
        <begin position="310"/>
        <end position="319"/>
    </location>
</feature>
<proteinExistence type="predicted"/>
<dbReference type="RefSeq" id="WP_271917884.1">
    <property type="nucleotide sequence ID" value="NZ_JAQNDO010000001.1"/>
</dbReference>
<gene>
    <name evidence="3" type="ORF">POL67_14230</name>
</gene>
<accession>A0ABT5EKX7</accession>
<name>A0ABT5EKX7_9BACT</name>
<dbReference type="EMBL" id="JAQNDO010000001">
    <property type="protein sequence ID" value="MDC0742508.1"/>
    <property type="molecule type" value="Genomic_DNA"/>
</dbReference>
<evidence type="ECO:0008006" key="5">
    <source>
        <dbReference type="Google" id="ProtNLM"/>
    </source>
</evidence>
<protein>
    <recommendedName>
        <fullName evidence="5">Cytochrome c domain-containing protein</fullName>
    </recommendedName>
</protein>
<evidence type="ECO:0000256" key="2">
    <source>
        <dbReference type="SAM" id="SignalP"/>
    </source>
</evidence>
<evidence type="ECO:0000256" key="1">
    <source>
        <dbReference type="SAM" id="MobiDB-lite"/>
    </source>
</evidence>
<keyword evidence="4" id="KW-1185">Reference proteome</keyword>